<dbReference type="InterPro" id="IPR052031">
    <property type="entry name" value="Membrane_Transporter-Flippase"/>
</dbReference>
<dbReference type="STRING" id="885272.JonanDRAFT_0257"/>
<evidence type="ECO:0000256" key="4">
    <source>
        <dbReference type="ARBA" id="ARBA00022692"/>
    </source>
</evidence>
<feature type="transmembrane region" description="Helical" evidence="7">
    <location>
        <begin position="101"/>
        <end position="121"/>
    </location>
</feature>
<evidence type="ECO:0000256" key="3">
    <source>
        <dbReference type="ARBA" id="ARBA00022475"/>
    </source>
</evidence>
<dbReference type="NCBIfam" id="TIGR00797">
    <property type="entry name" value="matE"/>
    <property type="match status" value="1"/>
</dbReference>
<feature type="transmembrane region" description="Helical" evidence="7">
    <location>
        <begin position="21"/>
        <end position="38"/>
    </location>
</feature>
<dbReference type="GO" id="GO:0042910">
    <property type="term" value="F:xenobiotic transmembrane transporter activity"/>
    <property type="evidence" value="ECO:0007669"/>
    <property type="project" value="InterPro"/>
</dbReference>
<keyword evidence="2" id="KW-0813">Transport</keyword>
<name>H0UIH2_9BACT</name>
<dbReference type="GO" id="GO:0015297">
    <property type="term" value="F:antiporter activity"/>
    <property type="evidence" value="ECO:0007669"/>
    <property type="project" value="InterPro"/>
</dbReference>
<evidence type="ECO:0000256" key="5">
    <source>
        <dbReference type="ARBA" id="ARBA00022989"/>
    </source>
</evidence>
<evidence type="ECO:0000313" key="9">
    <source>
        <dbReference type="Proteomes" id="UP000003806"/>
    </source>
</evidence>
<dbReference type="Proteomes" id="UP000003806">
    <property type="component" value="Chromosome"/>
</dbReference>
<keyword evidence="5 7" id="KW-1133">Transmembrane helix</keyword>
<evidence type="ECO:0000256" key="2">
    <source>
        <dbReference type="ARBA" id="ARBA00022448"/>
    </source>
</evidence>
<dbReference type="EMBL" id="CM001376">
    <property type="protein sequence ID" value="EHM12680.1"/>
    <property type="molecule type" value="Genomic_DNA"/>
</dbReference>
<feature type="transmembrane region" description="Helical" evidence="7">
    <location>
        <begin position="393"/>
        <end position="413"/>
    </location>
</feature>
<protein>
    <submittedName>
        <fullName evidence="8">Putative efflux protein, MATE family</fullName>
    </submittedName>
</protein>
<dbReference type="Pfam" id="PF01554">
    <property type="entry name" value="MatE"/>
    <property type="match status" value="2"/>
</dbReference>
<evidence type="ECO:0000256" key="7">
    <source>
        <dbReference type="SAM" id="Phobius"/>
    </source>
</evidence>
<feature type="transmembrane region" description="Helical" evidence="7">
    <location>
        <begin position="197"/>
        <end position="219"/>
    </location>
</feature>
<dbReference type="GO" id="GO:0005886">
    <property type="term" value="C:plasma membrane"/>
    <property type="evidence" value="ECO:0007669"/>
    <property type="project" value="UniProtKB-SubCell"/>
</dbReference>
<feature type="transmembrane region" description="Helical" evidence="7">
    <location>
        <begin position="361"/>
        <end position="381"/>
    </location>
</feature>
<evidence type="ECO:0000256" key="6">
    <source>
        <dbReference type="ARBA" id="ARBA00023136"/>
    </source>
</evidence>
<dbReference type="PANTHER" id="PTHR43549">
    <property type="entry name" value="MULTIDRUG RESISTANCE PROTEIN YPNP-RELATED"/>
    <property type="match status" value="1"/>
</dbReference>
<keyword evidence="6 7" id="KW-0472">Membrane</keyword>
<dbReference type="AlphaFoldDB" id="H0UIH2"/>
<accession>H0UIH2</accession>
<reference evidence="8 9" key="1">
    <citation type="submission" date="2011-11" db="EMBL/GenBank/DDBJ databases">
        <title>The Noncontiguous Finished genome of Jonquetella anthropi DSM 22815.</title>
        <authorList>
            <consortium name="US DOE Joint Genome Institute (JGI-PGF)"/>
            <person name="Lucas S."/>
            <person name="Copeland A."/>
            <person name="Lapidus A."/>
            <person name="Glavina del Rio T."/>
            <person name="Dalin E."/>
            <person name="Tice H."/>
            <person name="Bruce D."/>
            <person name="Goodwin L."/>
            <person name="Pitluck S."/>
            <person name="Peters L."/>
            <person name="Mikhailova N."/>
            <person name="Held B."/>
            <person name="Kyrpides N."/>
            <person name="Mavromatis K."/>
            <person name="Ivanova N."/>
            <person name="Markowitz V."/>
            <person name="Cheng J.-F."/>
            <person name="Hugenholtz P."/>
            <person name="Woyke T."/>
            <person name="Wu D."/>
            <person name="Gronow S."/>
            <person name="Wellnitz S."/>
            <person name="Brambilla E."/>
            <person name="Klenk H.-P."/>
            <person name="Eisen J.A."/>
        </authorList>
    </citation>
    <scope>NUCLEOTIDE SEQUENCE [LARGE SCALE GENOMIC DNA]</scope>
    <source>
        <strain evidence="8 9">DSM 22815</strain>
    </source>
</reference>
<dbReference type="CDD" id="cd13138">
    <property type="entry name" value="MATE_yoeA_like"/>
    <property type="match status" value="1"/>
</dbReference>
<dbReference type="PANTHER" id="PTHR43549:SF3">
    <property type="entry name" value="MULTIDRUG RESISTANCE PROTEIN YPNP-RELATED"/>
    <property type="match status" value="1"/>
</dbReference>
<dbReference type="InterPro" id="IPR002528">
    <property type="entry name" value="MATE_fam"/>
</dbReference>
<dbReference type="RefSeq" id="WP_008522477.1">
    <property type="nucleotide sequence ID" value="NZ_CM001376.1"/>
</dbReference>
<feature type="transmembrane region" description="Helical" evidence="7">
    <location>
        <begin position="141"/>
        <end position="165"/>
    </location>
</feature>
<dbReference type="InterPro" id="IPR048279">
    <property type="entry name" value="MdtK-like"/>
</dbReference>
<dbReference type="PIRSF" id="PIRSF006603">
    <property type="entry name" value="DinF"/>
    <property type="match status" value="1"/>
</dbReference>
<feature type="transmembrane region" description="Helical" evidence="7">
    <location>
        <begin position="320"/>
        <end position="341"/>
    </location>
</feature>
<dbReference type="HOGENOM" id="CLU_012893_5_0_0"/>
<keyword evidence="4 7" id="KW-0812">Transmembrane</keyword>
<proteinExistence type="predicted"/>
<sequence length="457" mass="50013">MTSNAKSYETAMTQGSISRHLFRFFLPIFCGAFFQQLYQMTDAVIVGQFAGKVAFGALDATASFTRLPIILFLGLSAGGGIVIAQAFGASRYGRLSQAIHSTLAASLIMSVILSAIAYLLTPTMIRAMNVPLEMQPHALSYVRTTFCGLIFSFTYNVGNGVLRALGDSRRPFYYLVASCLINIVLDLAFVAGLGLGVFGAALATVISQALTSVWVLRALTRLDSRWQLRLSRLRIHGKILRLIARTGIPLACQSLSYPITNIFLQSAVNSFGTDVVAAWSVSGKIDFIIWMAVDALAASISTFTAQNYGAGAFDRIRKGLRVGVFISFGMLAPLSAALFTFAKPLGGLFLPDQNVLSLAQYFVRVFMTPFYFIYSIGELISGMIRGTGDTFRPMIISLLCTCCFRLLWVFFVIQRFNNIDVILTVYPASWLLASAVFSAYYFINCRRSLLPAETAQA</sequence>
<gene>
    <name evidence="8" type="ORF">JonanDRAFT_0257</name>
</gene>
<keyword evidence="9" id="KW-1185">Reference proteome</keyword>
<comment type="subcellular location">
    <subcellularLocation>
        <location evidence="1">Cell membrane</location>
        <topology evidence="1">Multi-pass membrane protein</topology>
    </subcellularLocation>
</comment>
<evidence type="ECO:0000313" key="8">
    <source>
        <dbReference type="EMBL" id="EHM12680.1"/>
    </source>
</evidence>
<evidence type="ECO:0000256" key="1">
    <source>
        <dbReference type="ARBA" id="ARBA00004651"/>
    </source>
</evidence>
<feature type="transmembrane region" description="Helical" evidence="7">
    <location>
        <begin position="425"/>
        <end position="443"/>
    </location>
</feature>
<keyword evidence="3" id="KW-1003">Cell membrane</keyword>
<feature type="transmembrane region" description="Helical" evidence="7">
    <location>
        <begin position="172"/>
        <end position="191"/>
    </location>
</feature>
<feature type="transmembrane region" description="Helical" evidence="7">
    <location>
        <begin position="69"/>
        <end position="89"/>
    </location>
</feature>
<organism evidence="8 9">
    <name type="scientific">Jonquetella anthropi DSM 22815</name>
    <dbReference type="NCBI Taxonomy" id="885272"/>
    <lineage>
        <taxon>Bacteria</taxon>
        <taxon>Thermotogati</taxon>
        <taxon>Synergistota</taxon>
        <taxon>Synergistia</taxon>
        <taxon>Synergistales</taxon>
        <taxon>Dethiosulfovibrionaceae</taxon>
        <taxon>Jonquetella</taxon>
    </lineage>
</organism>
<dbReference type="eggNOG" id="COG0534">
    <property type="taxonomic scope" value="Bacteria"/>
</dbReference>